<dbReference type="Gene3D" id="3.30.565.10">
    <property type="entry name" value="Histidine kinase-like ATPase, C-terminal domain"/>
    <property type="match status" value="1"/>
</dbReference>
<dbReference type="RefSeq" id="WP_197103953.1">
    <property type="nucleotide sequence ID" value="NZ_JACCEL010000005.1"/>
</dbReference>
<name>A0ABS0LI37_9LACT</name>
<dbReference type="Pfam" id="PF13589">
    <property type="entry name" value="HATPase_c_3"/>
    <property type="match status" value="1"/>
</dbReference>
<dbReference type="SUPFAM" id="SSF55874">
    <property type="entry name" value="ATPase domain of HSP90 chaperone/DNA topoisomerase II/histidine kinase"/>
    <property type="match status" value="1"/>
</dbReference>
<gene>
    <name evidence="1" type="ORF">HYQ42_03245</name>
</gene>
<keyword evidence="1" id="KW-0547">Nucleotide-binding</keyword>
<dbReference type="EMBL" id="JACCEL010000005">
    <property type="protein sequence ID" value="MBG9977794.1"/>
    <property type="molecule type" value="Genomic_DNA"/>
</dbReference>
<dbReference type="GO" id="GO:0005524">
    <property type="term" value="F:ATP binding"/>
    <property type="evidence" value="ECO:0007669"/>
    <property type="project" value="UniProtKB-KW"/>
</dbReference>
<comment type="caution">
    <text evidence="1">The sequence shown here is derived from an EMBL/GenBank/DDBJ whole genome shotgun (WGS) entry which is preliminary data.</text>
</comment>
<proteinExistence type="predicted"/>
<sequence>MREIKLTPFAPNLVESTRSIGYSFETAMADIIDNSISNLASRVDVLFDDNEENPYIAIIDDGTGMSAKTLQQAMRYGSTSTLEERAENDLGRFGLGLKMASMSQCRKLTVISKQRNKINAVCWDLDHIHKTSEWSLIVYSDDQIKQLKHYDKLENYKSGTIVLWEKLDRISESEIHFSKEFNQKLDFADRHLGLVFHRYLENKLSNNYFELYFNNRLVEPIDPFITTNKATQPLEEETIFINKVPIQIKPFIIPYKSKLSAEERSVQNSYNDLNLKQGLYIYRNKRLIVWGKWFHLLRDSELNRLARVRIDLPNSIDDVWTIDVKKSNATIPSSIKDTLKNIIIRAVGRSEKVYRYRGRKANQTSYEHIWNRISNRDNIQYVINRDIPMFKALENSLTDEQSRLFESFINSVEDGFPYTGVYYDLAKDRNIEENSLSLEEAYDMAKNVIDSFGDNVEAKLQQLEVFQKIDIFQKYPSVLTMIEEELNK</sequence>
<keyword evidence="1" id="KW-0067">ATP-binding</keyword>
<evidence type="ECO:0000313" key="1">
    <source>
        <dbReference type="EMBL" id="MBG9977794.1"/>
    </source>
</evidence>
<evidence type="ECO:0000313" key="2">
    <source>
        <dbReference type="Proteomes" id="UP000823401"/>
    </source>
</evidence>
<protein>
    <submittedName>
        <fullName evidence="1">ATP-binding protein</fullName>
    </submittedName>
</protein>
<dbReference type="Proteomes" id="UP000823401">
    <property type="component" value="Unassembled WGS sequence"/>
</dbReference>
<organism evidence="1 2">
    <name type="scientific">Ruoffia tabacinasalis</name>
    <dbReference type="NCBI Taxonomy" id="87458"/>
    <lineage>
        <taxon>Bacteria</taxon>
        <taxon>Bacillati</taxon>
        <taxon>Bacillota</taxon>
        <taxon>Bacilli</taxon>
        <taxon>Lactobacillales</taxon>
        <taxon>Aerococcaceae</taxon>
        <taxon>Ruoffia</taxon>
    </lineage>
</organism>
<reference evidence="1 2" key="1">
    <citation type="submission" date="2020-07" db="EMBL/GenBank/DDBJ databases">
        <title>Facklamia lactis sp. nov., isolated from raw milk.</title>
        <authorList>
            <person name="Doll E.V."/>
            <person name="Huptas C."/>
            <person name="Staib L."/>
            <person name="Wenning M."/>
            <person name="Scherer S."/>
        </authorList>
    </citation>
    <scope>NUCLEOTIDE SEQUENCE [LARGE SCALE GENOMIC DNA]</scope>
    <source>
        <strain evidence="1 2">DSM 104272</strain>
    </source>
</reference>
<accession>A0ABS0LI37</accession>
<dbReference type="InterPro" id="IPR036890">
    <property type="entry name" value="HATPase_C_sf"/>
</dbReference>
<keyword evidence="2" id="KW-1185">Reference proteome</keyword>